<dbReference type="InterPro" id="IPR029062">
    <property type="entry name" value="Class_I_gatase-like"/>
</dbReference>
<comment type="function">
    <text evidence="8">Part of the phosphoribosylformylglycinamidine synthase complex involved in the purines biosynthetic pathway. Catalyzes the ATP-dependent conversion of formylglycinamide ribonucleotide (FGAR) and glutamine to yield formylglycinamidine ribonucleotide (FGAM) and glutamate. The FGAM synthase complex is composed of three subunits. PurQ produces an ammonia molecule by converting glutamine to glutamate. PurL transfers the ammonia molecule to FGAR to form FGAM in an ATP-dependent manner. PurS interacts with PurQ and PurL and is thought to assist in the transfer of the ammonia molecule from PurQ to PurL.</text>
</comment>
<dbReference type="PANTHER" id="PTHR47552">
    <property type="entry name" value="PHOSPHORIBOSYLFORMYLGLYCINAMIDINE SYNTHASE SUBUNIT PURQ"/>
    <property type="match status" value="1"/>
</dbReference>
<keyword evidence="1 8" id="KW-0963">Cytoplasm</keyword>
<keyword evidence="6 8" id="KW-0067">ATP-binding</keyword>
<dbReference type="HAMAP" id="MF_00421">
    <property type="entry name" value="PurQ"/>
    <property type="match status" value="1"/>
</dbReference>
<comment type="catalytic activity">
    <reaction evidence="8">
        <text>L-glutamine + H2O = L-glutamate + NH4(+)</text>
        <dbReference type="Rhea" id="RHEA:15889"/>
        <dbReference type="ChEBI" id="CHEBI:15377"/>
        <dbReference type="ChEBI" id="CHEBI:28938"/>
        <dbReference type="ChEBI" id="CHEBI:29985"/>
        <dbReference type="ChEBI" id="CHEBI:58359"/>
        <dbReference type="EC" id="3.5.1.2"/>
    </reaction>
</comment>
<feature type="active site" evidence="8">
    <location>
        <position position="202"/>
    </location>
</feature>
<keyword evidence="10" id="KW-1185">Reference proteome</keyword>
<sequence>MRAAVVVFPGINADAEMVRTLRDVCGVPTTVVRHTETALPTGTDLVAIPGGFSYGDYLRAGAIAKVAPIIQPIVEHAKRGGYVLGVCNGFQILTEIGLLPGALTRNQAMRFACGDVYVKVSAVGPFTPKLDAVWRLPVANGEGRYQATDRVLAELEQSGSIALQYCDKSGAVTDAANSSGAVHNIAAIYGGPRKNVFGVMPHPERMSEAILGGVDGRTIFDTVIASHAASAVSAA</sequence>
<feature type="active site" description="Nucleophile" evidence="8">
    <location>
        <position position="87"/>
    </location>
</feature>
<dbReference type="InterPro" id="IPR010075">
    <property type="entry name" value="PRibForGlyAmidine_synth_PurQ"/>
</dbReference>
<evidence type="ECO:0000313" key="9">
    <source>
        <dbReference type="EMBL" id="WXA92796.1"/>
    </source>
</evidence>
<dbReference type="Proteomes" id="UP001379533">
    <property type="component" value="Chromosome"/>
</dbReference>
<dbReference type="Gene3D" id="3.40.50.880">
    <property type="match status" value="1"/>
</dbReference>
<gene>
    <name evidence="8 9" type="primary">purQ</name>
    <name evidence="9" type="ORF">LZC95_40910</name>
</gene>
<dbReference type="EMBL" id="CP089982">
    <property type="protein sequence ID" value="WXA92796.1"/>
    <property type="molecule type" value="Genomic_DNA"/>
</dbReference>
<evidence type="ECO:0000256" key="6">
    <source>
        <dbReference type="ARBA" id="ARBA00022840"/>
    </source>
</evidence>
<comment type="catalytic activity">
    <reaction evidence="8">
        <text>N(2)-formyl-N(1)-(5-phospho-beta-D-ribosyl)glycinamide + L-glutamine + ATP + H2O = 2-formamido-N(1)-(5-O-phospho-beta-D-ribosyl)acetamidine + L-glutamate + ADP + phosphate + H(+)</text>
        <dbReference type="Rhea" id="RHEA:17129"/>
        <dbReference type="ChEBI" id="CHEBI:15377"/>
        <dbReference type="ChEBI" id="CHEBI:15378"/>
        <dbReference type="ChEBI" id="CHEBI:29985"/>
        <dbReference type="ChEBI" id="CHEBI:30616"/>
        <dbReference type="ChEBI" id="CHEBI:43474"/>
        <dbReference type="ChEBI" id="CHEBI:58359"/>
        <dbReference type="ChEBI" id="CHEBI:147286"/>
        <dbReference type="ChEBI" id="CHEBI:147287"/>
        <dbReference type="ChEBI" id="CHEBI:456216"/>
        <dbReference type="EC" id="6.3.5.3"/>
    </reaction>
</comment>
<evidence type="ECO:0000313" key="10">
    <source>
        <dbReference type="Proteomes" id="UP001379533"/>
    </source>
</evidence>
<dbReference type="EC" id="6.3.5.3" evidence="8"/>
<organism evidence="9 10">
    <name type="scientific">Pendulispora brunnea</name>
    <dbReference type="NCBI Taxonomy" id="2905690"/>
    <lineage>
        <taxon>Bacteria</taxon>
        <taxon>Pseudomonadati</taxon>
        <taxon>Myxococcota</taxon>
        <taxon>Myxococcia</taxon>
        <taxon>Myxococcales</taxon>
        <taxon>Sorangiineae</taxon>
        <taxon>Pendulisporaceae</taxon>
        <taxon>Pendulispora</taxon>
    </lineage>
</organism>
<dbReference type="PANTHER" id="PTHR47552:SF1">
    <property type="entry name" value="PHOSPHORIBOSYLFORMYLGLYCINAMIDINE SYNTHASE SUBUNIT PURQ"/>
    <property type="match status" value="1"/>
</dbReference>
<keyword evidence="2 8" id="KW-0436">Ligase</keyword>
<dbReference type="Pfam" id="PF13507">
    <property type="entry name" value="GATase_5"/>
    <property type="match status" value="1"/>
</dbReference>
<comment type="subunit">
    <text evidence="8">Part of the FGAM synthase complex composed of 1 PurL, 1 PurQ and 2 PurS subunits.</text>
</comment>
<evidence type="ECO:0000256" key="5">
    <source>
        <dbReference type="ARBA" id="ARBA00022801"/>
    </source>
</evidence>
<evidence type="ECO:0000256" key="1">
    <source>
        <dbReference type="ARBA" id="ARBA00022490"/>
    </source>
</evidence>
<proteinExistence type="inferred from homology"/>
<feature type="active site" evidence="8">
    <location>
        <position position="204"/>
    </location>
</feature>
<evidence type="ECO:0000256" key="8">
    <source>
        <dbReference type="HAMAP-Rule" id="MF_00421"/>
    </source>
</evidence>
<name>A0ABZ2K8V5_9BACT</name>
<accession>A0ABZ2K8V5</accession>
<dbReference type="NCBIfam" id="NF002957">
    <property type="entry name" value="PRK03619.1"/>
    <property type="match status" value="1"/>
</dbReference>
<keyword evidence="5 8" id="KW-0378">Hydrolase</keyword>
<dbReference type="RefSeq" id="WP_394843396.1">
    <property type="nucleotide sequence ID" value="NZ_CP089982.1"/>
</dbReference>
<dbReference type="PROSITE" id="PS51273">
    <property type="entry name" value="GATASE_TYPE_1"/>
    <property type="match status" value="1"/>
</dbReference>
<dbReference type="SMART" id="SM01211">
    <property type="entry name" value="GATase_5"/>
    <property type="match status" value="1"/>
</dbReference>
<evidence type="ECO:0000256" key="3">
    <source>
        <dbReference type="ARBA" id="ARBA00022741"/>
    </source>
</evidence>
<evidence type="ECO:0000256" key="4">
    <source>
        <dbReference type="ARBA" id="ARBA00022755"/>
    </source>
</evidence>
<comment type="subcellular location">
    <subcellularLocation>
        <location evidence="8">Cytoplasm</location>
    </subcellularLocation>
</comment>
<reference evidence="9 10" key="1">
    <citation type="submission" date="2021-12" db="EMBL/GenBank/DDBJ databases">
        <title>Discovery of the Pendulisporaceae a myxobacterial family with distinct sporulation behavior and unique specialized metabolism.</title>
        <authorList>
            <person name="Garcia R."/>
            <person name="Popoff A."/>
            <person name="Bader C.D."/>
            <person name="Loehr J."/>
            <person name="Walesch S."/>
            <person name="Walt C."/>
            <person name="Boldt J."/>
            <person name="Bunk B."/>
            <person name="Haeckl F.J.F.P.J."/>
            <person name="Gunesch A.P."/>
            <person name="Birkelbach J."/>
            <person name="Nuebel U."/>
            <person name="Pietschmann T."/>
            <person name="Bach T."/>
            <person name="Mueller R."/>
        </authorList>
    </citation>
    <scope>NUCLEOTIDE SEQUENCE [LARGE SCALE GENOMIC DNA]</scope>
    <source>
        <strain evidence="9 10">MSr12523</strain>
    </source>
</reference>
<comment type="pathway">
    <text evidence="8">Purine metabolism; IMP biosynthesis via de novo pathway; 5-amino-1-(5-phospho-D-ribosyl)imidazole from N(2)-formyl-N(1)-(5-phospho-D-ribosyl)glycinamide: step 1/2.</text>
</comment>
<dbReference type="NCBIfam" id="TIGR01737">
    <property type="entry name" value="FGAM_synth_I"/>
    <property type="match status" value="1"/>
</dbReference>
<dbReference type="SUPFAM" id="SSF52317">
    <property type="entry name" value="Class I glutamine amidotransferase-like"/>
    <property type="match status" value="1"/>
</dbReference>
<evidence type="ECO:0000256" key="7">
    <source>
        <dbReference type="ARBA" id="ARBA00022962"/>
    </source>
</evidence>
<dbReference type="PIRSF" id="PIRSF001586">
    <property type="entry name" value="FGAM_synth_I"/>
    <property type="match status" value="1"/>
</dbReference>
<keyword evidence="4 8" id="KW-0658">Purine biosynthesis</keyword>
<evidence type="ECO:0000256" key="2">
    <source>
        <dbReference type="ARBA" id="ARBA00022598"/>
    </source>
</evidence>
<keyword evidence="7 8" id="KW-0315">Glutamine amidotransferase</keyword>
<dbReference type="EC" id="3.5.1.2" evidence="8"/>
<protein>
    <recommendedName>
        <fullName evidence="8">Phosphoribosylformylglycinamidine synthase subunit PurQ</fullName>
        <shortName evidence="8">FGAM synthase</shortName>
        <ecNumber evidence="8">6.3.5.3</ecNumber>
    </recommendedName>
    <alternativeName>
        <fullName evidence="8">Formylglycinamide ribonucleotide amidotransferase subunit I</fullName>
        <shortName evidence="8">FGAR amidotransferase I</shortName>
        <shortName evidence="8">FGAR-AT I</shortName>
    </alternativeName>
    <alternativeName>
        <fullName evidence="8">Glutaminase PurQ</fullName>
        <ecNumber evidence="8">3.5.1.2</ecNumber>
    </alternativeName>
    <alternativeName>
        <fullName evidence="8">Phosphoribosylformylglycinamidine synthase subunit I</fullName>
    </alternativeName>
</protein>
<keyword evidence="3 8" id="KW-0547">Nucleotide-binding</keyword>